<dbReference type="AlphaFoldDB" id="A0A9J5YRM5"/>
<organism evidence="1 2">
    <name type="scientific">Solanum commersonii</name>
    <name type="common">Commerson's wild potato</name>
    <name type="synonym">Commerson's nightshade</name>
    <dbReference type="NCBI Taxonomy" id="4109"/>
    <lineage>
        <taxon>Eukaryota</taxon>
        <taxon>Viridiplantae</taxon>
        <taxon>Streptophyta</taxon>
        <taxon>Embryophyta</taxon>
        <taxon>Tracheophyta</taxon>
        <taxon>Spermatophyta</taxon>
        <taxon>Magnoliopsida</taxon>
        <taxon>eudicotyledons</taxon>
        <taxon>Gunneridae</taxon>
        <taxon>Pentapetalae</taxon>
        <taxon>asterids</taxon>
        <taxon>lamiids</taxon>
        <taxon>Solanales</taxon>
        <taxon>Solanaceae</taxon>
        <taxon>Solanoideae</taxon>
        <taxon>Solaneae</taxon>
        <taxon>Solanum</taxon>
    </lineage>
</organism>
<protein>
    <submittedName>
        <fullName evidence="1">Uncharacterized protein</fullName>
    </submittedName>
</protein>
<gene>
    <name evidence="1" type="ORF">H5410_034789</name>
</gene>
<accession>A0A9J5YRM5</accession>
<dbReference type="Proteomes" id="UP000824120">
    <property type="component" value="Chromosome 6"/>
</dbReference>
<dbReference type="EMBL" id="JACXVP010000006">
    <property type="protein sequence ID" value="KAG5603419.1"/>
    <property type="molecule type" value="Genomic_DNA"/>
</dbReference>
<sequence length="907" mass="96743">MVKEIGPKSGLRDPIFPKARFTHRRLRNVNSKGAIPSCSRSRKIRGFKKRTASIGSSRLGPLGFERGLSGLKVVDLGLGVQGRFKRVEKLAFGLMRSGYAVYRGLGYARWLNLGITFEAVNVRLGSRAWTWWMCEVGVRGLRGGFRDFGFGSAVAGARSWGSWGIRVEELGVEFGELGSSGIRVRGIGVEVEVVEVGVEGVRGWDSGIEVEGLSSGLGIRGLRVEVEGFESSGVRGVEELGVRGFEGGWGSGVGELRLSWGSGSSGSGLGLGSWGLGFGVGRLSSGRIRGSGIREDSGGRVEGLRGSGIWGFGELRIRGVRGFRGLGIRELGIRGWGGWGFGVEVEFGVEGLGFEVRGFGLRVRGGWGFGIRGSGLRGFEVEVEVEVEGSSGLRGSGLEGFGVGGVRGFEVRGFRGRIRGFGDSGLRLRFGVDSGFEVRGWGWGWGVEVGGGWVDSGELRLGLRFGSGVEGLVRGSGFGVRGFGVERLRGWGFGLGGWGLRLGLSSGLGVEVEELGVEVEVEGLGLVRVEVRVRGWGELGLGFEDSGIRFGVRGFGELGFGGVRGLGLRFELVRGFRRFGDSGDSRIRGVEGVEDWIRGFGFGIRRFGVRLGGVGDSGLRIRGLRLLGFGVEVGLGVDWELFEVEVRVRGWGVEGDSGLIEGWRIGDSGIRGWELRLRVVRGSGFGEVGGIRGIRGSGLGFGGLGIRGEFEVRGLGVRGRLRLGDSRLGFGVEVGGWGWGLGVRGFGVEGGFDSGLGVPRGLVGDSVRRGWGVGLGLGFGGLSWGVEEFGLVEGLRGWVVVEGWGFGSVRVGRGLRLRFESSRLGLRVEGLLAGLRDSGIRGSGFGVRGSGFGVRGWVESDRDLIEALIPLWDSTSNVFRFSDFELTPTLEELWFHRLGKDLQAKHS</sequence>
<comment type="caution">
    <text evidence="1">The sequence shown here is derived from an EMBL/GenBank/DDBJ whole genome shotgun (WGS) entry which is preliminary data.</text>
</comment>
<evidence type="ECO:0000313" key="1">
    <source>
        <dbReference type="EMBL" id="KAG5603419.1"/>
    </source>
</evidence>
<evidence type="ECO:0000313" key="2">
    <source>
        <dbReference type="Proteomes" id="UP000824120"/>
    </source>
</evidence>
<name>A0A9J5YRM5_SOLCO</name>
<proteinExistence type="predicted"/>
<keyword evidence="2" id="KW-1185">Reference proteome</keyword>
<reference evidence="1 2" key="1">
    <citation type="submission" date="2020-09" db="EMBL/GenBank/DDBJ databases">
        <title>De no assembly of potato wild relative species, Solanum commersonii.</title>
        <authorList>
            <person name="Cho K."/>
        </authorList>
    </citation>
    <scope>NUCLEOTIDE SEQUENCE [LARGE SCALE GENOMIC DNA]</scope>
    <source>
        <strain evidence="1">LZ3.2</strain>
        <tissue evidence="1">Leaf</tissue>
    </source>
</reference>